<dbReference type="RefSeq" id="WP_085423566.1">
    <property type="nucleotide sequence ID" value="NZ_FXAF01000007.1"/>
</dbReference>
<evidence type="ECO:0000313" key="4">
    <source>
        <dbReference type="Proteomes" id="UP000192903"/>
    </source>
</evidence>
<dbReference type="GO" id="GO:0006536">
    <property type="term" value="P:glutamate metabolic process"/>
    <property type="evidence" value="ECO:0007669"/>
    <property type="project" value="TreeGrafter"/>
</dbReference>
<comment type="similarity">
    <text evidence="1">Belongs to the D-glutamate cyclase family.</text>
</comment>
<dbReference type="EMBL" id="FXAF01000007">
    <property type="protein sequence ID" value="SMF55827.1"/>
    <property type="molecule type" value="Genomic_DNA"/>
</dbReference>
<dbReference type="Gene3D" id="3.30.2040.10">
    <property type="entry name" value="PSTPO5379-like domain"/>
    <property type="match status" value="1"/>
</dbReference>
<keyword evidence="2" id="KW-0456">Lyase</keyword>
<gene>
    <name evidence="3" type="ORF">SAMN02982989_0104</name>
</gene>
<dbReference type="SUPFAM" id="SSF160920">
    <property type="entry name" value="PSTPO5379-like"/>
    <property type="match status" value="1"/>
</dbReference>
<dbReference type="Pfam" id="PF07286">
    <property type="entry name" value="D-Glu_cyclase"/>
    <property type="match status" value="1"/>
</dbReference>
<dbReference type="OrthoDB" id="149585at2"/>
<evidence type="ECO:0000313" key="3">
    <source>
        <dbReference type="EMBL" id="SMF55827.1"/>
    </source>
</evidence>
<reference evidence="4" key="1">
    <citation type="submission" date="2017-04" db="EMBL/GenBank/DDBJ databases">
        <authorList>
            <person name="Varghese N."/>
            <person name="Submissions S."/>
        </authorList>
    </citation>
    <scope>NUCLEOTIDE SEQUENCE [LARGE SCALE GENOMIC DNA]</scope>
    <source>
        <strain evidence="4">B4P</strain>
    </source>
</reference>
<protein>
    <submittedName>
        <fullName evidence="3">Uncharacterized protein YcsI, UPF0317 family</fullName>
    </submittedName>
</protein>
<dbReference type="AlphaFoldDB" id="A0A1X7FQ00"/>
<keyword evidence="4" id="KW-1185">Reference proteome</keyword>
<dbReference type="GO" id="GO:0047820">
    <property type="term" value="F:D-glutamate cyclase activity"/>
    <property type="evidence" value="ECO:0007669"/>
    <property type="project" value="TreeGrafter"/>
</dbReference>
<dbReference type="PANTHER" id="PTHR32022:SF10">
    <property type="entry name" value="D-GLUTAMATE CYCLASE, MITOCHONDRIAL"/>
    <property type="match status" value="1"/>
</dbReference>
<dbReference type="InterPro" id="IPR009906">
    <property type="entry name" value="D-Glu_cyclase"/>
</dbReference>
<dbReference type="Proteomes" id="UP000192903">
    <property type="component" value="Unassembled WGS sequence"/>
</dbReference>
<dbReference type="STRING" id="464029.SAMN02982989_0104"/>
<evidence type="ECO:0000256" key="2">
    <source>
        <dbReference type="ARBA" id="ARBA00023239"/>
    </source>
</evidence>
<name>A0A1X7FQ00_9HYPH</name>
<sequence>MFEAGHAETGQDVRMAARTGFSGTTVGRAPGYVQANVYILPETHAADFASFCKRNPEACPLLARSEPGRYLMPGLGRGIDIRRDLPAYHVHENGSERPAPDIIELWRPDLVAFAIGCWLGAEGALADMGIQMRHRTLRRQGGLYRTNRHARPSGPFQGPLVVSMRPFRSEDLARVVAITEGMPLSHGAPVHIGDAARLGIDDLAQAHWGDPVLPEAGETAVYWPCGLTALAAIQNAGLPFFISHAPGAMLVTDLKETFRPCPSFALPSNSTIAAHCSF</sequence>
<dbReference type="PANTHER" id="PTHR32022">
    <property type="entry name" value="D-GLUTAMATE CYCLASE, MITOCHONDRIAL"/>
    <property type="match status" value="1"/>
</dbReference>
<organism evidence="3 4">
    <name type="scientific">Xaviernesmea oryzae</name>
    <dbReference type="NCBI Taxonomy" id="464029"/>
    <lineage>
        <taxon>Bacteria</taxon>
        <taxon>Pseudomonadati</taxon>
        <taxon>Pseudomonadota</taxon>
        <taxon>Alphaproteobacteria</taxon>
        <taxon>Hyphomicrobiales</taxon>
        <taxon>Rhizobiaceae</taxon>
        <taxon>Rhizobium/Agrobacterium group</taxon>
        <taxon>Xaviernesmea</taxon>
    </lineage>
</organism>
<evidence type="ECO:0000256" key="1">
    <source>
        <dbReference type="ARBA" id="ARBA00007896"/>
    </source>
</evidence>
<accession>A0A1X7FQ00</accession>
<dbReference type="InterPro" id="IPR038021">
    <property type="entry name" value="Putative_hydro-lyase"/>
</dbReference>
<proteinExistence type="inferred from homology"/>
<dbReference type="Gene3D" id="3.40.1640.10">
    <property type="entry name" value="PSTPO5379-like"/>
    <property type="match status" value="1"/>
</dbReference>